<dbReference type="EMBL" id="JH001669">
    <property type="protein sequence ID" value="EGW10377.1"/>
    <property type="molecule type" value="Genomic_DNA"/>
</dbReference>
<gene>
    <name evidence="2" type="ORF">I79_020460</name>
</gene>
<dbReference type="InParanoid" id="G3IA44"/>
<name>G3IA44_CRIGR</name>
<evidence type="ECO:0000256" key="1">
    <source>
        <dbReference type="SAM" id="MobiDB-lite"/>
    </source>
</evidence>
<feature type="region of interest" description="Disordered" evidence="1">
    <location>
        <begin position="29"/>
        <end position="48"/>
    </location>
</feature>
<dbReference type="AlphaFoldDB" id="G3IA44"/>
<organism evidence="2 3">
    <name type="scientific">Cricetulus griseus</name>
    <name type="common">Chinese hamster</name>
    <name type="synonym">Cricetulus barabensis griseus</name>
    <dbReference type="NCBI Taxonomy" id="10029"/>
    <lineage>
        <taxon>Eukaryota</taxon>
        <taxon>Metazoa</taxon>
        <taxon>Chordata</taxon>
        <taxon>Craniata</taxon>
        <taxon>Vertebrata</taxon>
        <taxon>Euteleostomi</taxon>
        <taxon>Mammalia</taxon>
        <taxon>Eutheria</taxon>
        <taxon>Euarchontoglires</taxon>
        <taxon>Glires</taxon>
        <taxon>Rodentia</taxon>
        <taxon>Myomorpha</taxon>
        <taxon>Muroidea</taxon>
        <taxon>Cricetidae</taxon>
        <taxon>Cricetinae</taxon>
        <taxon>Cricetulus</taxon>
    </lineage>
</organism>
<sequence length="70" mass="7548">MGRELSRELLSQWGVPRADNCGHSAVSQGYSNHLGKHNDNRMKYGDPAGLQMDRVAGTVPQDVAGATEPL</sequence>
<dbReference type="Proteomes" id="UP000001075">
    <property type="component" value="Unassembled WGS sequence"/>
</dbReference>
<reference evidence="3" key="1">
    <citation type="journal article" date="2011" name="Nat. Biotechnol.">
        <title>The genomic sequence of the Chinese hamster ovary (CHO)-K1 cell line.</title>
        <authorList>
            <person name="Xu X."/>
            <person name="Nagarajan H."/>
            <person name="Lewis N.E."/>
            <person name="Pan S."/>
            <person name="Cai Z."/>
            <person name="Liu X."/>
            <person name="Chen W."/>
            <person name="Xie M."/>
            <person name="Wang W."/>
            <person name="Hammond S."/>
            <person name="Andersen M.R."/>
            <person name="Neff N."/>
            <person name="Passarelli B."/>
            <person name="Koh W."/>
            <person name="Fan H.C."/>
            <person name="Wang J."/>
            <person name="Gui Y."/>
            <person name="Lee K.H."/>
            <person name="Betenbaugh M.J."/>
            <person name="Quake S.R."/>
            <person name="Famili I."/>
            <person name="Palsson B.O."/>
            <person name="Wang J."/>
        </authorList>
    </citation>
    <scope>NUCLEOTIDE SEQUENCE [LARGE SCALE GENOMIC DNA]</scope>
    <source>
        <strain evidence="3">CHO K1 cell line</strain>
    </source>
</reference>
<proteinExistence type="predicted"/>
<evidence type="ECO:0000313" key="2">
    <source>
        <dbReference type="EMBL" id="EGW10377.1"/>
    </source>
</evidence>
<evidence type="ECO:0000313" key="3">
    <source>
        <dbReference type="Proteomes" id="UP000001075"/>
    </source>
</evidence>
<protein>
    <submittedName>
        <fullName evidence="2">Uncharacterized protein</fullName>
    </submittedName>
</protein>
<accession>G3IA44</accession>